<sequence length="142" mass="16678">MPPQLHDTTSTINTESSNISVNALPQRPNFLTQAITTNDTAQTINVYNDLNENVNEQQRRQRRIRQQQYHNTTDHNDKNYNRFAVLEQIDTSTDIESNYDDETNDDVLSIVEYDIADYNKKRTNEINKMIKIIIKKLNDEFI</sequence>
<dbReference type="EMBL" id="CAJNOO010001375">
    <property type="protein sequence ID" value="CAF1143513.1"/>
    <property type="molecule type" value="Genomic_DNA"/>
</dbReference>
<evidence type="ECO:0000313" key="8">
    <source>
        <dbReference type="Proteomes" id="UP000663889"/>
    </source>
</evidence>
<evidence type="ECO:0000313" key="2">
    <source>
        <dbReference type="EMBL" id="CAF1249853.1"/>
    </source>
</evidence>
<dbReference type="Proteomes" id="UP000663889">
    <property type="component" value="Unassembled WGS sequence"/>
</dbReference>
<dbReference type="AlphaFoldDB" id="A0A815AUJ1"/>
<dbReference type="EMBL" id="CAJOBE010017087">
    <property type="protein sequence ID" value="CAF4207304.1"/>
    <property type="molecule type" value="Genomic_DNA"/>
</dbReference>
<evidence type="ECO:0000313" key="3">
    <source>
        <dbReference type="EMBL" id="CAF1264550.1"/>
    </source>
</evidence>
<dbReference type="Proteomes" id="UP000663870">
    <property type="component" value="Unassembled WGS sequence"/>
</dbReference>
<accession>A0A815AUJ1</accession>
<dbReference type="Proteomes" id="UP000663823">
    <property type="component" value="Unassembled WGS sequence"/>
</dbReference>
<dbReference type="Proteomes" id="UP000663882">
    <property type="component" value="Unassembled WGS sequence"/>
</dbReference>
<dbReference type="EMBL" id="CAJOAX010010747">
    <property type="protein sequence ID" value="CAF4080710.1"/>
    <property type="molecule type" value="Genomic_DNA"/>
</dbReference>
<dbReference type="Proteomes" id="UP000663874">
    <property type="component" value="Unassembled WGS sequence"/>
</dbReference>
<organism evidence="3 8">
    <name type="scientific">Rotaria sordida</name>
    <dbReference type="NCBI Taxonomy" id="392033"/>
    <lineage>
        <taxon>Eukaryota</taxon>
        <taxon>Metazoa</taxon>
        <taxon>Spiralia</taxon>
        <taxon>Gnathifera</taxon>
        <taxon>Rotifera</taxon>
        <taxon>Eurotatoria</taxon>
        <taxon>Bdelloidea</taxon>
        <taxon>Philodinida</taxon>
        <taxon>Philodinidae</taxon>
        <taxon>Rotaria</taxon>
    </lineage>
</organism>
<gene>
    <name evidence="6" type="ORF">FNK824_LOCUS36575</name>
    <name evidence="4" type="ORF">JXQ802_LOCUS41225</name>
    <name evidence="5" type="ORF">OTI717_LOCUS33178</name>
    <name evidence="2" type="ORF">PYM288_LOCUS27324</name>
    <name evidence="1" type="ORF">RFH988_LOCUS21513</name>
    <name evidence="3" type="ORF">SEV965_LOCUS24421</name>
</gene>
<dbReference type="EMBL" id="CAJNOU010001884">
    <property type="protein sequence ID" value="CAF1264550.1"/>
    <property type="molecule type" value="Genomic_DNA"/>
</dbReference>
<keyword evidence="7" id="KW-1185">Reference proteome</keyword>
<evidence type="ECO:0000313" key="4">
    <source>
        <dbReference type="EMBL" id="CAF1515037.1"/>
    </source>
</evidence>
<reference evidence="3" key="1">
    <citation type="submission" date="2021-02" db="EMBL/GenBank/DDBJ databases">
        <authorList>
            <person name="Nowell W R."/>
        </authorList>
    </citation>
    <scope>NUCLEOTIDE SEQUENCE</scope>
</reference>
<evidence type="ECO:0000313" key="1">
    <source>
        <dbReference type="EMBL" id="CAF1143513.1"/>
    </source>
</evidence>
<protein>
    <submittedName>
        <fullName evidence="3">Uncharacterized protein</fullName>
    </submittedName>
</protein>
<dbReference type="EMBL" id="CAJNOL010002599">
    <property type="protein sequence ID" value="CAF1515037.1"/>
    <property type="molecule type" value="Genomic_DNA"/>
</dbReference>
<evidence type="ECO:0000313" key="5">
    <source>
        <dbReference type="EMBL" id="CAF4080710.1"/>
    </source>
</evidence>
<evidence type="ECO:0000313" key="6">
    <source>
        <dbReference type="EMBL" id="CAF4207304.1"/>
    </source>
</evidence>
<comment type="caution">
    <text evidence="3">The sequence shown here is derived from an EMBL/GenBank/DDBJ whole genome shotgun (WGS) entry which is preliminary data.</text>
</comment>
<evidence type="ECO:0000313" key="7">
    <source>
        <dbReference type="Proteomes" id="UP000663870"/>
    </source>
</evidence>
<dbReference type="OrthoDB" id="10209323at2759"/>
<name>A0A815AUJ1_9BILA</name>
<dbReference type="EMBL" id="CAJNOH010001781">
    <property type="protein sequence ID" value="CAF1249853.1"/>
    <property type="molecule type" value="Genomic_DNA"/>
</dbReference>
<dbReference type="Proteomes" id="UP000663854">
    <property type="component" value="Unassembled WGS sequence"/>
</dbReference>
<proteinExistence type="predicted"/>